<feature type="signal peptide" evidence="1">
    <location>
        <begin position="1"/>
        <end position="18"/>
    </location>
</feature>
<evidence type="ECO:0000313" key="3">
    <source>
        <dbReference type="Proteomes" id="UP000295724"/>
    </source>
</evidence>
<sequence>MRLVLLFILLQLSSILSAAINDPHKVDSIINNKISQLIDINHLGHSQSIQTTQIGPMTFFKLKFFEQNNYQVSAKATQLFGFSPTITCVSGSKNHICQ</sequence>
<organism evidence="2 3">
    <name type="scientific">Marinicella litoralis</name>
    <dbReference type="NCBI Taxonomy" id="644220"/>
    <lineage>
        <taxon>Bacteria</taxon>
        <taxon>Pseudomonadati</taxon>
        <taxon>Pseudomonadota</taxon>
        <taxon>Gammaproteobacteria</taxon>
        <taxon>Lysobacterales</taxon>
        <taxon>Marinicellaceae</taxon>
        <taxon>Marinicella</taxon>
    </lineage>
</organism>
<keyword evidence="3" id="KW-1185">Reference proteome</keyword>
<reference evidence="2 3" key="1">
    <citation type="submission" date="2019-03" db="EMBL/GenBank/DDBJ databases">
        <title>Genomic Encyclopedia of Type Strains, Phase IV (KMG-IV): sequencing the most valuable type-strain genomes for metagenomic binning, comparative biology and taxonomic classification.</title>
        <authorList>
            <person name="Goeker M."/>
        </authorList>
    </citation>
    <scope>NUCLEOTIDE SEQUENCE [LARGE SCALE GENOMIC DNA]</scope>
    <source>
        <strain evidence="2 3">DSM 25488</strain>
    </source>
</reference>
<evidence type="ECO:0000256" key="1">
    <source>
        <dbReference type="SAM" id="SignalP"/>
    </source>
</evidence>
<dbReference type="Proteomes" id="UP000295724">
    <property type="component" value="Unassembled WGS sequence"/>
</dbReference>
<protein>
    <submittedName>
        <fullName evidence="2">Uncharacterized protein</fullName>
    </submittedName>
</protein>
<proteinExistence type="predicted"/>
<name>A0A4R6XV94_9GAMM</name>
<comment type="caution">
    <text evidence="2">The sequence shown here is derived from an EMBL/GenBank/DDBJ whole genome shotgun (WGS) entry which is preliminary data.</text>
</comment>
<evidence type="ECO:0000313" key="2">
    <source>
        <dbReference type="EMBL" id="TDR22469.1"/>
    </source>
</evidence>
<feature type="chain" id="PRO_5021031941" evidence="1">
    <location>
        <begin position="19"/>
        <end position="98"/>
    </location>
</feature>
<dbReference type="EMBL" id="SNZB01000002">
    <property type="protein sequence ID" value="TDR22469.1"/>
    <property type="molecule type" value="Genomic_DNA"/>
</dbReference>
<dbReference type="AlphaFoldDB" id="A0A4R6XV94"/>
<keyword evidence="1" id="KW-0732">Signal</keyword>
<gene>
    <name evidence="2" type="ORF">C8D91_0960</name>
</gene>
<accession>A0A4R6XV94</accession>